<accession>A0ABW5JZN4</accession>
<comment type="caution">
    <text evidence="4">The sequence shown here is derived from an EMBL/GenBank/DDBJ whole genome shotgun (WGS) entry which is preliminary data.</text>
</comment>
<evidence type="ECO:0000313" key="4">
    <source>
        <dbReference type="EMBL" id="MFD2541263.1"/>
    </source>
</evidence>
<organism evidence="4 5">
    <name type="scientific">Lacinutrix gracilariae</name>
    <dbReference type="NCBI Taxonomy" id="1747198"/>
    <lineage>
        <taxon>Bacteria</taxon>
        <taxon>Pseudomonadati</taxon>
        <taxon>Bacteroidota</taxon>
        <taxon>Flavobacteriia</taxon>
        <taxon>Flavobacteriales</taxon>
        <taxon>Flavobacteriaceae</taxon>
        <taxon>Lacinutrix</taxon>
    </lineage>
</organism>
<evidence type="ECO:0000256" key="1">
    <source>
        <dbReference type="ARBA" id="ARBA00022729"/>
    </source>
</evidence>
<feature type="chain" id="PRO_5045655154" evidence="2">
    <location>
        <begin position="20"/>
        <end position="177"/>
    </location>
</feature>
<dbReference type="Proteomes" id="UP001597467">
    <property type="component" value="Unassembled WGS sequence"/>
</dbReference>
<feature type="signal peptide" evidence="2">
    <location>
        <begin position="1"/>
        <end position="19"/>
    </location>
</feature>
<dbReference type="RefSeq" id="WP_379900787.1">
    <property type="nucleotide sequence ID" value="NZ_JBHULM010000007.1"/>
</dbReference>
<evidence type="ECO:0000259" key="3">
    <source>
        <dbReference type="Pfam" id="PF13505"/>
    </source>
</evidence>
<dbReference type="EMBL" id="JBHULM010000007">
    <property type="protein sequence ID" value="MFD2541263.1"/>
    <property type="molecule type" value="Genomic_DNA"/>
</dbReference>
<reference evidence="5" key="1">
    <citation type="journal article" date="2019" name="Int. J. Syst. Evol. Microbiol.">
        <title>The Global Catalogue of Microorganisms (GCM) 10K type strain sequencing project: providing services to taxonomists for standard genome sequencing and annotation.</title>
        <authorList>
            <consortium name="The Broad Institute Genomics Platform"/>
            <consortium name="The Broad Institute Genome Sequencing Center for Infectious Disease"/>
            <person name="Wu L."/>
            <person name="Ma J."/>
        </authorList>
    </citation>
    <scope>NUCLEOTIDE SEQUENCE [LARGE SCALE GENOMIC DNA]</scope>
    <source>
        <strain evidence="5">KCTC 42808</strain>
    </source>
</reference>
<proteinExistence type="predicted"/>
<sequence>MKKSILVFTLLFSCLFSFAQENDVLYGIRAGLNISNLDFDPAPEFTNDHRNGFAFGFFGEFELSDTISLMPELQFSAEGAKEKSIRLNYIQAPILFKYRISDKLFVGAGPLVGVKIHEENDGFKNFGLSGIIGAEYMITSEIFIDARYSYGFTNKLDKDAYYTAKQTNIQIGIGYKI</sequence>
<keyword evidence="5" id="KW-1185">Reference proteome</keyword>
<name>A0ABW5JZN4_9FLAO</name>
<evidence type="ECO:0000313" key="5">
    <source>
        <dbReference type="Proteomes" id="UP001597467"/>
    </source>
</evidence>
<gene>
    <name evidence="4" type="ORF">ACFSSB_02945</name>
</gene>
<keyword evidence="1 2" id="KW-0732">Signal</keyword>
<dbReference type="Gene3D" id="2.40.160.20">
    <property type="match status" value="1"/>
</dbReference>
<protein>
    <submittedName>
        <fullName evidence="4">Porin family protein</fullName>
    </submittedName>
</protein>
<dbReference type="SUPFAM" id="SSF56925">
    <property type="entry name" value="OMPA-like"/>
    <property type="match status" value="1"/>
</dbReference>
<dbReference type="Pfam" id="PF13505">
    <property type="entry name" value="OMP_b-brl"/>
    <property type="match status" value="1"/>
</dbReference>
<feature type="domain" description="Outer membrane protein beta-barrel" evidence="3">
    <location>
        <begin position="8"/>
        <end position="176"/>
    </location>
</feature>
<evidence type="ECO:0000256" key="2">
    <source>
        <dbReference type="SAM" id="SignalP"/>
    </source>
</evidence>
<dbReference type="InterPro" id="IPR011250">
    <property type="entry name" value="OMP/PagP_B-barrel"/>
</dbReference>
<dbReference type="InterPro" id="IPR027385">
    <property type="entry name" value="Beta-barrel_OMP"/>
</dbReference>